<evidence type="ECO:0000256" key="2">
    <source>
        <dbReference type="ARBA" id="ARBA00022574"/>
    </source>
</evidence>
<dbReference type="InterPro" id="IPR036322">
    <property type="entry name" value="WD40_repeat_dom_sf"/>
</dbReference>
<dbReference type="Pfam" id="PF12265">
    <property type="entry name" value="CAF1C_H4-bd"/>
    <property type="match status" value="1"/>
</dbReference>
<dbReference type="InterPro" id="IPR051972">
    <property type="entry name" value="Glutamate-rich_WD_repeat"/>
</dbReference>
<dbReference type="PROSITE" id="PS50082">
    <property type="entry name" value="WD_REPEATS_2"/>
    <property type="match status" value="1"/>
</dbReference>
<dbReference type="Pfam" id="PF00400">
    <property type="entry name" value="WD40"/>
    <property type="match status" value="2"/>
</dbReference>
<keyword evidence="2 5" id="KW-0853">WD repeat</keyword>
<keyword evidence="4" id="KW-0539">Nucleus</keyword>
<dbReference type="PANTHER" id="PTHR45903">
    <property type="entry name" value="GLUTAMATE-RICH WD REPEAT-CONTAINING PROTEIN 1"/>
    <property type="match status" value="1"/>
</dbReference>
<evidence type="ECO:0000313" key="9">
    <source>
        <dbReference type="Proteomes" id="UP000759131"/>
    </source>
</evidence>
<feature type="region of interest" description="Disordered" evidence="6">
    <location>
        <begin position="122"/>
        <end position="145"/>
    </location>
</feature>
<dbReference type="Gene3D" id="2.130.10.10">
    <property type="entry name" value="YVTN repeat-like/Quinoprotein amine dehydrogenase"/>
    <property type="match status" value="1"/>
</dbReference>
<gene>
    <name evidence="8" type="ORF">OSB1V03_LOCUS8630</name>
</gene>
<dbReference type="GO" id="GO:0005730">
    <property type="term" value="C:nucleolus"/>
    <property type="evidence" value="ECO:0007669"/>
    <property type="project" value="TreeGrafter"/>
</dbReference>
<evidence type="ECO:0000313" key="8">
    <source>
        <dbReference type="EMBL" id="CAD7628208.1"/>
    </source>
</evidence>
<evidence type="ECO:0000256" key="3">
    <source>
        <dbReference type="ARBA" id="ARBA00022737"/>
    </source>
</evidence>
<evidence type="ECO:0000259" key="7">
    <source>
        <dbReference type="Pfam" id="PF12265"/>
    </source>
</evidence>
<feature type="compositionally biased region" description="Acidic residues" evidence="6">
    <location>
        <begin position="1"/>
        <end position="24"/>
    </location>
</feature>
<dbReference type="GO" id="GO:0042254">
    <property type="term" value="P:ribosome biogenesis"/>
    <property type="evidence" value="ECO:0007669"/>
    <property type="project" value="TreeGrafter"/>
</dbReference>
<keyword evidence="3" id="KW-0677">Repeat</keyword>
<keyword evidence="9" id="KW-1185">Reference proteome</keyword>
<evidence type="ECO:0000256" key="5">
    <source>
        <dbReference type="PROSITE-ProRule" id="PRU00221"/>
    </source>
</evidence>
<name>A0A7R9KSK5_9ACAR</name>
<evidence type="ECO:0000256" key="4">
    <source>
        <dbReference type="ARBA" id="ARBA00023242"/>
    </source>
</evidence>
<dbReference type="AlphaFoldDB" id="A0A7R9KSK5"/>
<protein>
    <recommendedName>
        <fullName evidence="7">Histone-binding protein RBBP4-like N-terminal domain-containing protein</fullName>
    </recommendedName>
</protein>
<dbReference type="InterPro" id="IPR019775">
    <property type="entry name" value="WD40_repeat_CS"/>
</dbReference>
<dbReference type="SMART" id="SM00320">
    <property type="entry name" value="WD40"/>
    <property type="match status" value="3"/>
</dbReference>
<feature type="domain" description="Histone-binding protein RBBP4-like N-terminal" evidence="7">
    <location>
        <begin position="48"/>
        <end position="119"/>
    </location>
</feature>
<dbReference type="InterPro" id="IPR022052">
    <property type="entry name" value="Histone-bd_RBBP4-like_N"/>
</dbReference>
<dbReference type="Proteomes" id="UP000759131">
    <property type="component" value="Unassembled WGS sequence"/>
</dbReference>
<evidence type="ECO:0000256" key="1">
    <source>
        <dbReference type="ARBA" id="ARBA00004123"/>
    </source>
</evidence>
<feature type="repeat" description="WD" evidence="5">
    <location>
        <begin position="260"/>
        <end position="302"/>
    </location>
</feature>
<organism evidence="8">
    <name type="scientific">Medioppia subpectinata</name>
    <dbReference type="NCBI Taxonomy" id="1979941"/>
    <lineage>
        <taxon>Eukaryota</taxon>
        <taxon>Metazoa</taxon>
        <taxon>Ecdysozoa</taxon>
        <taxon>Arthropoda</taxon>
        <taxon>Chelicerata</taxon>
        <taxon>Arachnida</taxon>
        <taxon>Acari</taxon>
        <taxon>Acariformes</taxon>
        <taxon>Sarcoptiformes</taxon>
        <taxon>Oribatida</taxon>
        <taxon>Brachypylina</taxon>
        <taxon>Oppioidea</taxon>
        <taxon>Oppiidae</taxon>
        <taxon>Medioppia</taxon>
    </lineage>
</organism>
<dbReference type="PANTHER" id="PTHR45903:SF1">
    <property type="entry name" value="GLUTAMATE-RICH WD REPEAT-CONTAINING PROTEIN 1"/>
    <property type="match status" value="1"/>
</dbReference>
<accession>A0A7R9KSK5</accession>
<dbReference type="InterPro" id="IPR015943">
    <property type="entry name" value="WD40/YVTN_repeat-like_dom_sf"/>
</dbReference>
<feature type="region of interest" description="Disordered" evidence="6">
    <location>
        <begin position="1"/>
        <end position="36"/>
    </location>
</feature>
<dbReference type="SUPFAM" id="SSF50978">
    <property type="entry name" value="WD40 repeat-like"/>
    <property type="match status" value="1"/>
</dbReference>
<dbReference type="OrthoDB" id="2161379at2759"/>
<reference evidence="8" key="1">
    <citation type="submission" date="2020-11" db="EMBL/GenBank/DDBJ databases">
        <authorList>
            <person name="Tran Van P."/>
        </authorList>
    </citation>
    <scope>NUCLEOTIDE SEQUENCE</scope>
</reference>
<dbReference type="InterPro" id="IPR001680">
    <property type="entry name" value="WD40_rpt"/>
</dbReference>
<dbReference type="PROSITE" id="PS00678">
    <property type="entry name" value="WD_REPEATS_1"/>
    <property type="match status" value="1"/>
</dbReference>
<dbReference type="EMBL" id="OC860042">
    <property type="protein sequence ID" value="CAD7628208.1"/>
    <property type="molecule type" value="Genomic_DNA"/>
</dbReference>
<sequence length="307" mass="34277">MTDDYNDEEIESDEESSGESEMETEGNGSEEQSSMVRRTYIPTAVNTDEELDFDESAYLLYRKAQTEYPCLSFDIVEDRLGSGAERADNYPLSTTIVAGTQSGKADGNKVLVLRMSNVHQIKHKADNESDDSDSDSDDEDNEPQLDCIPVEHRGCVNRIRNISVDGKCLCGTWSESGTVYLWDFTQAVDAVADSERLNDFIKNKSSVKPIFSFNGHRIEGYGLDWSSLRPGLLATGDCRKNIFIWKPSEGSTWAVDQKALVGHKESVEDLQWSPSEENVLGSCSVDQSIRIWDIRAKQLDVIIESSS</sequence>
<evidence type="ECO:0000256" key="6">
    <source>
        <dbReference type="SAM" id="MobiDB-lite"/>
    </source>
</evidence>
<feature type="compositionally biased region" description="Acidic residues" evidence="6">
    <location>
        <begin position="128"/>
        <end position="143"/>
    </location>
</feature>
<dbReference type="EMBL" id="CAJPIZ010005467">
    <property type="protein sequence ID" value="CAG2108638.1"/>
    <property type="molecule type" value="Genomic_DNA"/>
</dbReference>
<comment type="subcellular location">
    <subcellularLocation>
        <location evidence="1">Nucleus</location>
    </subcellularLocation>
</comment>
<proteinExistence type="predicted"/>
<dbReference type="PROSITE" id="PS50294">
    <property type="entry name" value="WD_REPEATS_REGION"/>
    <property type="match status" value="1"/>
</dbReference>